<proteinExistence type="predicted"/>
<evidence type="ECO:0000256" key="1">
    <source>
        <dbReference type="SAM" id="Phobius"/>
    </source>
</evidence>
<reference evidence="2" key="1">
    <citation type="journal article" date="2014" name="Int. J. Syst. Evol. Microbiol.">
        <title>Complete genome sequence of Corynebacterium casei LMG S-19264T (=DSM 44701T), isolated from a smear-ripened cheese.</title>
        <authorList>
            <consortium name="US DOE Joint Genome Institute (JGI-PGF)"/>
            <person name="Walter F."/>
            <person name="Albersmeier A."/>
            <person name="Kalinowski J."/>
            <person name="Ruckert C."/>
        </authorList>
    </citation>
    <scope>NUCLEOTIDE SEQUENCE</scope>
    <source>
        <strain evidence="2">JCM 31311</strain>
    </source>
</reference>
<evidence type="ECO:0000313" key="3">
    <source>
        <dbReference type="Proteomes" id="UP000603865"/>
    </source>
</evidence>
<feature type="transmembrane region" description="Helical" evidence="1">
    <location>
        <begin position="78"/>
        <end position="102"/>
    </location>
</feature>
<feature type="transmembrane region" description="Helical" evidence="1">
    <location>
        <begin position="33"/>
        <end position="66"/>
    </location>
</feature>
<dbReference type="AlphaFoldDB" id="A0A918CJV5"/>
<keyword evidence="1" id="KW-0812">Transmembrane</keyword>
<dbReference type="Proteomes" id="UP000603865">
    <property type="component" value="Unassembled WGS sequence"/>
</dbReference>
<protein>
    <submittedName>
        <fullName evidence="2">Uncharacterized protein</fullName>
    </submittedName>
</protein>
<keyword evidence="1" id="KW-1133">Transmembrane helix</keyword>
<organism evidence="2 3">
    <name type="scientific">Deinococcus ruber</name>
    <dbReference type="NCBI Taxonomy" id="1848197"/>
    <lineage>
        <taxon>Bacteria</taxon>
        <taxon>Thermotogati</taxon>
        <taxon>Deinococcota</taxon>
        <taxon>Deinococci</taxon>
        <taxon>Deinococcales</taxon>
        <taxon>Deinococcaceae</taxon>
        <taxon>Deinococcus</taxon>
    </lineage>
</organism>
<evidence type="ECO:0000313" key="2">
    <source>
        <dbReference type="EMBL" id="GGR27857.1"/>
    </source>
</evidence>
<gene>
    <name evidence="2" type="ORF">GCM10008957_43890</name>
</gene>
<comment type="caution">
    <text evidence="2">The sequence shown here is derived from an EMBL/GenBank/DDBJ whole genome shotgun (WGS) entry which is preliminary data.</text>
</comment>
<dbReference type="RefSeq" id="WP_189092654.1">
    <property type="nucleotide sequence ID" value="NZ_BMQL01000042.1"/>
</dbReference>
<sequence>MITVFDAVLVTLWAAVTALGVRRGLGGVVWGVLGIAVCFVVNMIVSGGLVGGVVAALLGALAVLASRRLIRDPLSEPWHLVAGGLGGFALGSVLVGALALGFPIQNLGDHQNYPSTDLPSSLYYVVSNSYIRQSLSSVLDPHSNPALRTLLIPDQQRAVVLNPPR</sequence>
<keyword evidence="1" id="KW-0472">Membrane</keyword>
<name>A0A918CJV5_9DEIO</name>
<keyword evidence="3" id="KW-1185">Reference proteome</keyword>
<dbReference type="EMBL" id="BMQL01000042">
    <property type="protein sequence ID" value="GGR27857.1"/>
    <property type="molecule type" value="Genomic_DNA"/>
</dbReference>
<reference evidence="2" key="2">
    <citation type="submission" date="2020-09" db="EMBL/GenBank/DDBJ databases">
        <authorList>
            <person name="Sun Q."/>
            <person name="Ohkuma M."/>
        </authorList>
    </citation>
    <scope>NUCLEOTIDE SEQUENCE</scope>
    <source>
        <strain evidence="2">JCM 31311</strain>
    </source>
</reference>
<accession>A0A918CJV5</accession>